<dbReference type="GO" id="GO:0016020">
    <property type="term" value="C:membrane"/>
    <property type="evidence" value="ECO:0007669"/>
    <property type="project" value="UniProtKB-SubCell"/>
</dbReference>
<keyword evidence="13 16" id="KW-0472">Membrane</keyword>
<evidence type="ECO:0000256" key="10">
    <source>
        <dbReference type="ARBA" id="ARBA00022786"/>
    </source>
</evidence>
<comment type="subcellular location">
    <subcellularLocation>
        <location evidence="2">Membrane</location>
        <topology evidence="2">Single-pass membrane protein</topology>
    </subcellularLocation>
</comment>
<dbReference type="InterPro" id="IPR001841">
    <property type="entry name" value="Znf_RING"/>
</dbReference>
<evidence type="ECO:0000313" key="19">
    <source>
        <dbReference type="EMBL" id="GER25125.1"/>
    </source>
</evidence>
<feature type="chain" id="PRO_5022830652" description="RING-type E3 ubiquitin transferase" evidence="17">
    <location>
        <begin position="26"/>
        <end position="341"/>
    </location>
</feature>
<evidence type="ECO:0000256" key="1">
    <source>
        <dbReference type="ARBA" id="ARBA00000900"/>
    </source>
</evidence>
<gene>
    <name evidence="19" type="ORF">STAS_00693</name>
</gene>
<dbReference type="PROSITE" id="PS50089">
    <property type="entry name" value="ZF_RING_2"/>
    <property type="match status" value="1"/>
</dbReference>
<evidence type="ECO:0000313" key="20">
    <source>
        <dbReference type="Proteomes" id="UP000325081"/>
    </source>
</evidence>
<evidence type="ECO:0000256" key="17">
    <source>
        <dbReference type="SAM" id="SignalP"/>
    </source>
</evidence>
<dbReference type="PANTHER" id="PTHR46539:SF1">
    <property type="entry name" value="E3 UBIQUITIN-PROTEIN LIGASE ATL42"/>
    <property type="match status" value="1"/>
</dbReference>
<evidence type="ECO:0000256" key="12">
    <source>
        <dbReference type="ARBA" id="ARBA00022989"/>
    </source>
</evidence>
<dbReference type="PANTHER" id="PTHR46539">
    <property type="entry name" value="E3 UBIQUITIN-PROTEIN LIGASE ATL42"/>
    <property type="match status" value="1"/>
</dbReference>
<keyword evidence="6 16" id="KW-0812">Transmembrane</keyword>
<keyword evidence="11" id="KW-0862">Zinc</keyword>
<sequence>MDNLLLLLLLLLLHSSFLLIQLAAAQSQSLDSSNSSNNFQPSLAVVIGMLAVMFSLTFVLLLYAKFCHRPTNSDPDRTRPDPTRTTLSKENGVDKTVIESLPFFPFSTLGGLKQGLDCSVCLSRFDEPDILRLLPGCRHAFHVDCIDRWLHSHSTCPLCRRHVSADDLALIGADVLELYVEREVENNNRSRRLSTRFSSIGRSFRKLFDRREEDDDDEEKQIGINHHRHHKFNHRISFDLMMRSRWSNVSSSDLVLLNDVERKNEFEINDCSSIFQNGEKRSVSEIVVYPRLMNEIIVSSSNNNSASVNEERMRKLWMPIAKKTARWFVNRDKRPTQNVAG</sequence>
<name>A0A5A7NX98_STRAF</name>
<dbReference type="GO" id="GO:0008270">
    <property type="term" value="F:zinc ion binding"/>
    <property type="evidence" value="ECO:0007669"/>
    <property type="project" value="UniProtKB-KW"/>
</dbReference>
<evidence type="ECO:0000256" key="7">
    <source>
        <dbReference type="ARBA" id="ARBA00022723"/>
    </source>
</evidence>
<dbReference type="InterPro" id="IPR013083">
    <property type="entry name" value="Znf_RING/FYVE/PHD"/>
</dbReference>
<evidence type="ECO:0000256" key="8">
    <source>
        <dbReference type="ARBA" id="ARBA00022729"/>
    </source>
</evidence>
<reference evidence="20" key="1">
    <citation type="journal article" date="2019" name="Curr. Biol.">
        <title>Genome Sequence of Striga asiatica Provides Insight into the Evolution of Plant Parasitism.</title>
        <authorList>
            <person name="Yoshida S."/>
            <person name="Kim S."/>
            <person name="Wafula E.K."/>
            <person name="Tanskanen J."/>
            <person name="Kim Y.M."/>
            <person name="Honaas L."/>
            <person name="Yang Z."/>
            <person name="Spallek T."/>
            <person name="Conn C.E."/>
            <person name="Ichihashi Y."/>
            <person name="Cheong K."/>
            <person name="Cui S."/>
            <person name="Der J.P."/>
            <person name="Gundlach H."/>
            <person name="Jiao Y."/>
            <person name="Hori C."/>
            <person name="Ishida J.K."/>
            <person name="Kasahara H."/>
            <person name="Kiba T."/>
            <person name="Kim M.S."/>
            <person name="Koo N."/>
            <person name="Laohavisit A."/>
            <person name="Lee Y.H."/>
            <person name="Lumba S."/>
            <person name="McCourt P."/>
            <person name="Mortimer J.C."/>
            <person name="Mutuku J.M."/>
            <person name="Nomura T."/>
            <person name="Sasaki-Sekimoto Y."/>
            <person name="Seto Y."/>
            <person name="Wang Y."/>
            <person name="Wakatake T."/>
            <person name="Sakakibara H."/>
            <person name="Demura T."/>
            <person name="Yamaguchi S."/>
            <person name="Yoneyama K."/>
            <person name="Manabe R.I."/>
            <person name="Nelson D.C."/>
            <person name="Schulman A.H."/>
            <person name="Timko M.P."/>
            <person name="dePamphilis C.W."/>
            <person name="Choi D."/>
            <person name="Shirasu K."/>
        </authorList>
    </citation>
    <scope>NUCLEOTIDE SEQUENCE [LARGE SCALE GENOMIC DNA]</scope>
    <source>
        <strain evidence="20">cv. UVA1</strain>
    </source>
</reference>
<proteinExistence type="inferred from homology"/>
<keyword evidence="12 16" id="KW-1133">Transmembrane helix</keyword>
<comment type="similarity">
    <text evidence="14">Belongs to the RING-type zinc finger family. ATL subfamily.</text>
</comment>
<evidence type="ECO:0000259" key="18">
    <source>
        <dbReference type="PROSITE" id="PS50089"/>
    </source>
</evidence>
<evidence type="ECO:0000256" key="11">
    <source>
        <dbReference type="ARBA" id="ARBA00022833"/>
    </source>
</evidence>
<evidence type="ECO:0000256" key="16">
    <source>
        <dbReference type="SAM" id="Phobius"/>
    </source>
</evidence>
<keyword evidence="5" id="KW-0808">Transferase</keyword>
<evidence type="ECO:0000256" key="3">
    <source>
        <dbReference type="ARBA" id="ARBA00004906"/>
    </source>
</evidence>
<dbReference type="GO" id="GO:0061630">
    <property type="term" value="F:ubiquitin protein ligase activity"/>
    <property type="evidence" value="ECO:0007669"/>
    <property type="project" value="UniProtKB-EC"/>
</dbReference>
<comment type="pathway">
    <text evidence="3">Protein modification; protein ubiquitination.</text>
</comment>
<organism evidence="19 20">
    <name type="scientific">Striga asiatica</name>
    <name type="common">Asiatic witchweed</name>
    <name type="synonym">Buchnera asiatica</name>
    <dbReference type="NCBI Taxonomy" id="4170"/>
    <lineage>
        <taxon>Eukaryota</taxon>
        <taxon>Viridiplantae</taxon>
        <taxon>Streptophyta</taxon>
        <taxon>Embryophyta</taxon>
        <taxon>Tracheophyta</taxon>
        <taxon>Spermatophyta</taxon>
        <taxon>Magnoliopsida</taxon>
        <taxon>eudicotyledons</taxon>
        <taxon>Gunneridae</taxon>
        <taxon>Pentapetalae</taxon>
        <taxon>asterids</taxon>
        <taxon>lamiids</taxon>
        <taxon>Lamiales</taxon>
        <taxon>Orobanchaceae</taxon>
        <taxon>Buchnereae</taxon>
        <taxon>Striga</taxon>
    </lineage>
</organism>
<comment type="caution">
    <text evidence="19">The sequence shown here is derived from an EMBL/GenBank/DDBJ whole genome shotgun (WGS) entry which is preliminary data.</text>
</comment>
<evidence type="ECO:0000256" key="15">
    <source>
        <dbReference type="PROSITE-ProRule" id="PRU00175"/>
    </source>
</evidence>
<keyword evidence="7" id="KW-0479">Metal-binding</keyword>
<keyword evidence="8 17" id="KW-0732">Signal</keyword>
<comment type="catalytic activity">
    <reaction evidence="1">
        <text>S-ubiquitinyl-[E2 ubiquitin-conjugating enzyme]-L-cysteine + [acceptor protein]-L-lysine = [E2 ubiquitin-conjugating enzyme]-L-cysteine + N(6)-ubiquitinyl-[acceptor protein]-L-lysine.</text>
        <dbReference type="EC" id="2.3.2.27"/>
    </reaction>
</comment>
<protein>
    <recommendedName>
        <fullName evidence="4">RING-type E3 ubiquitin transferase</fullName>
        <ecNumber evidence="4">2.3.2.27</ecNumber>
    </recommendedName>
</protein>
<evidence type="ECO:0000256" key="14">
    <source>
        <dbReference type="ARBA" id="ARBA00024209"/>
    </source>
</evidence>
<accession>A0A5A7NX98</accession>
<dbReference type="EMBL" id="BKCP01000002">
    <property type="protein sequence ID" value="GER25125.1"/>
    <property type="molecule type" value="Genomic_DNA"/>
</dbReference>
<evidence type="ECO:0000256" key="2">
    <source>
        <dbReference type="ARBA" id="ARBA00004167"/>
    </source>
</evidence>
<dbReference type="SUPFAM" id="SSF57850">
    <property type="entry name" value="RING/U-box"/>
    <property type="match status" value="1"/>
</dbReference>
<evidence type="ECO:0000256" key="4">
    <source>
        <dbReference type="ARBA" id="ARBA00012483"/>
    </source>
</evidence>
<dbReference type="Gene3D" id="3.30.40.10">
    <property type="entry name" value="Zinc/RING finger domain, C3HC4 (zinc finger)"/>
    <property type="match status" value="1"/>
</dbReference>
<dbReference type="Proteomes" id="UP000325081">
    <property type="component" value="Unassembled WGS sequence"/>
</dbReference>
<keyword evidence="20" id="KW-1185">Reference proteome</keyword>
<dbReference type="FunFam" id="3.30.40.10:FF:000285">
    <property type="entry name" value="RING-H2 finger protein ATL43"/>
    <property type="match status" value="1"/>
</dbReference>
<keyword evidence="9 15" id="KW-0863">Zinc-finger</keyword>
<feature type="domain" description="RING-type" evidence="18">
    <location>
        <begin position="118"/>
        <end position="160"/>
    </location>
</feature>
<dbReference type="SMART" id="SM00184">
    <property type="entry name" value="RING"/>
    <property type="match status" value="1"/>
</dbReference>
<evidence type="ECO:0000256" key="9">
    <source>
        <dbReference type="ARBA" id="ARBA00022771"/>
    </source>
</evidence>
<dbReference type="OrthoDB" id="8062037at2759"/>
<keyword evidence="10" id="KW-0833">Ubl conjugation pathway</keyword>
<dbReference type="EC" id="2.3.2.27" evidence="4"/>
<evidence type="ECO:0000256" key="5">
    <source>
        <dbReference type="ARBA" id="ARBA00022679"/>
    </source>
</evidence>
<feature type="transmembrane region" description="Helical" evidence="16">
    <location>
        <begin position="43"/>
        <end position="64"/>
    </location>
</feature>
<dbReference type="Pfam" id="PF13639">
    <property type="entry name" value="zf-RING_2"/>
    <property type="match status" value="1"/>
</dbReference>
<dbReference type="CDD" id="cd16461">
    <property type="entry name" value="RING-H2_EL5-like"/>
    <property type="match status" value="1"/>
</dbReference>
<dbReference type="AlphaFoldDB" id="A0A5A7NX98"/>
<evidence type="ECO:0000256" key="13">
    <source>
        <dbReference type="ARBA" id="ARBA00023136"/>
    </source>
</evidence>
<feature type="signal peptide" evidence="17">
    <location>
        <begin position="1"/>
        <end position="25"/>
    </location>
</feature>
<evidence type="ECO:0000256" key="6">
    <source>
        <dbReference type="ARBA" id="ARBA00022692"/>
    </source>
</evidence>